<dbReference type="InterPro" id="IPR044929">
    <property type="entry name" value="DNA/RNA_non-sp_Endonuclease_sf"/>
</dbReference>
<accession>A0ABN9LCP1</accession>
<proteinExistence type="predicted"/>
<organism evidence="1 2">
    <name type="scientific">Ranitomeya imitator</name>
    <name type="common">mimic poison frog</name>
    <dbReference type="NCBI Taxonomy" id="111125"/>
    <lineage>
        <taxon>Eukaryota</taxon>
        <taxon>Metazoa</taxon>
        <taxon>Chordata</taxon>
        <taxon>Craniata</taxon>
        <taxon>Vertebrata</taxon>
        <taxon>Euteleostomi</taxon>
        <taxon>Amphibia</taxon>
        <taxon>Batrachia</taxon>
        <taxon>Anura</taxon>
        <taxon>Neobatrachia</taxon>
        <taxon>Hyloidea</taxon>
        <taxon>Dendrobatidae</taxon>
        <taxon>Dendrobatinae</taxon>
        <taxon>Ranitomeya</taxon>
    </lineage>
</organism>
<sequence>MDRANFYNSDHCPFEVITLERFNGSRWTIPRAVLDEVSTGSEVSDKVATLGTNQALEEDYASTDYQPGPLYHRASPALTSAVPVTPDFKEKWASDVDLLIKEKLLPHCENGENLHLIAGAVPSDTKINDKVSVPEYVWLAACCNLPKAWSLAVIKRTGDVEGLEQVTVEELENQLSGGVKLFSDQCGGGAVHPN</sequence>
<dbReference type="Gene3D" id="3.40.570.10">
    <property type="entry name" value="Extracellular Endonuclease, subunit A"/>
    <property type="match status" value="1"/>
</dbReference>
<keyword evidence="2" id="KW-1185">Reference proteome</keyword>
<reference evidence="1" key="1">
    <citation type="submission" date="2023-07" db="EMBL/GenBank/DDBJ databases">
        <authorList>
            <person name="Stuckert A."/>
        </authorList>
    </citation>
    <scope>NUCLEOTIDE SEQUENCE</scope>
</reference>
<dbReference type="Proteomes" id="UP001176940">
    <property type="component" value="Unassembled WGS sequence"/>
</dbReference>
<dbReference type="SUPFAM" id="SSF54060">
    <property type="entry name" value="His-Me finger endonucleases"/>
    <property type="match status" value="1"/>
</dbReference>
<dbReference type="PANTHER" id="PTHR21472:SF8">
    <property type="entry name" value="ENDONUCLEASE DOMAIN-CONTAINING 1 PROTEIN"/>
    <property type="match status" value="1"/>
</dbReference>
<protein>
    <submittedName>
        <fullName evidence="1">Uncharacterized protein</fullName>
    </submittedName>
</protein>
<name>A0ABN9LCP1_9NEOB</name>
<comment type="caution">
    <text evidence="1">The sequence shown here is derived from an EMBL/GenBank/DDBJ whole genome shotgun (WGS) entry which is preliminary data.</text>
</comment>
<evidence type="ECO:0000313" key="2">
    <source>
        <dbReference type="Proteomes" id="UP001176940"/>
    </source>
</evidence>
<dbReference type="InterPro" id="IPR044925">
    <property type="entry name" value="His-Me_finger_sf"/>
</dbReference>
<evidence type="ECO:0000313" key="1">
    <source>
        <dbReference type="EMBL" id="CAJ0938727.1"/>
    </source>
</evidence>
<gene>
    <name evidence="1" type="ORF">RIMI_LOCUS7764052</name>
</gene>
<dbReference type="EMBL" id="CAUEEQ010014922">
    <property type="protein sequence ID" value="CAJ0938727.1"/>
    <property type="molecule type" value="Genomic_DNA"/>
</dbReference>
<dbReference type="PANTHER" id="PTHR21472">
    <property type="entry name" value="ENDONUCLEASE DOMAIN-CONTAINING 1 PROTEIN ENDOD1"/>
    <property type="match status" value="1"/>
</dbReference>
<dbReference type="InterPro" id="IPR039015">
    <property type="entry name" value="ENDOD1"/>
</dbReference>